<evidence type="ECO:0000313" key="1">
    <source>
        <dbReference type="EMBL" id="KAK3778004.1"/>
    </source>
</evidence>
<comment type="caution">
    <text evidence="1">The sequence shown here is derived from an EMBL/GenBank/DDBJ whole genome shotgun (WGS) entry which is preliminary data.</text>
</comment>
<sequence>MLGQRKGMAGSRMFGRKRKCGMFGQSVVARRCLGRGKGMFGQRKVGEILGRGRWMKGQRKKESWAEMGCLGSEEGRDVWAVGR</sequence>
<evidence type="ECO:0000313" key="2">
    <source>
        <dbReference type="Proteomes" id="UP001283361"/>
    </source>
</evidence>
<gene>
    <name evidence="1" type="ORF">RRG08_000374</name>
</gene>
<accession>A0AAE1DPE5</accession>
<reference evidence="1" key="1">
    <citation type="journal article" date="2023" name="G3 (Bethesda)">
        <title>A reference genome for the long-term kleptoplast-retaining sea slug Elysia crispata morphotype clarki.</title>
        <authorList>
            <person name="Eastman K.E."/>
            <person name="Pendleton A.L."/>
            <person name="Shaikh M.A."/>
            <person name="Suttiyut T."/>
            <person name="Ogas R."/>
            <person name="Tomko P."/>
            <person name="Gavelis G."/>
            <person name="Widhalm J.R."/>
            <person name="Wisecaver J.H."/>
        </authorList>
    </citation>
    <scope>NUCLEOTIDE SEQUENCE</scope>
    <source>
        <strain evidence="1">ECLA1</strain>
    </source>
</reference>
<dbReference type="EMBL" id="JAWDGP010003042">
    <property type="protein sequence ID" value="KAK3778004.1"/>
    <property type="molecule type" value="Genomic_DNA"/>
</dbReference>
<dbReference type="Proteomes" id="UP001283361">
    <property type="component" value="Unassembled WGS sequence"/>
</dbReference>
<keyword evidence="2" id="KW-1185">Reference proteome</keyword>
<proteinExistence type="predicted"/>
<protein>
    <submittedName>
        <fullName evidence="1">Uncharacterized protein</fullName>
    </submittedName>
</protein>
<name>A0AAE1DPE5_9GAST</name>
<dbReference type="AlphaFoldDB" id="A0AAE1DPE5"/>
<organism evidence="1 2">
    <name type="scientific">Elysia crispata</name>
    <name type="common">lettuce slug</name>
    <dbReference type="NCBI Taxonomy" id="231223"/>
    <lineage>
        <taxon>Eukaryota</taxon>
        <taxon>Metazoa</taxon>
        <taxon>Spiralia</taxon>
        <taxon>Lophotrochozoa</taxon>
        <taxon>Mollusca</taxon>
        <taxon>Gastropoda</taxon>
        <taxon>Heterobranchia</taxon>
        <taxon>Euthyneura</taxon>
        <taxon>Panpulmonata</taxon>
        <taxon>Sacoglossa</taxon>
        <taxon>Placobranchoidea</taxon>
        <taxon>Plakobranchidae</taxon>
        <taxon>Elysia</taxon>
    </lineage>
</organism>